<dbReference type="PANTHER" id="PTHR24421">
    <property type="entry name" value="NITRATE/NITRITE SENSOR PROTEIN NARX-RELATED"/>
    <property type="match status" value="1"/>
</dbReference>
<evidence type="ECO:0000256" key="6">
    <source>
        <dbReference type="SAM" id="Phobius"/>
    </source>
</evidence>
<keyword evidence="5" id="KW-0902">Two-component regulatory system</keyword>
<dbReference type="EMBL" id="SGIU01000001">
    <property type="protein sequence ID" value="TAI49039.1"/>
    <property type="molecule type" value="Genomic_DNA"/>
</dbReference>
<dbReference type="Gene3D" id="1.25.40.10">
    <property type="entry name" value="Tetratricopeptide repeat domain"/>
    <property type="match status" value="2"/>
</dbReference>
<proteinExistence type="predicted"/>
<evidence type="ECO:0000256" key="4">
    <source>
        <dbReference type="ARBA" id="ARBA00022777"/>
    </source>
</evidence>
<evidence type="ECO:0000313" key="8">
    <source>
        <dbReference type="EMBL" id="TAI49039.1"/>
    </source>
</evidence>
<dbReference type="GO" id="GO:0000160">
    <property type="term" value="P:phosphorelay signal transduction system"/>
    <property type="evidence" value="ECO:0007669"/>
    <property type="project" value="UniProtKB-KW"/>
</dbReference>
<reference evidence="8 9" key="1">
    <citation type="submission" date="2019-02" db="EMBL/GenBank/DDBJ databases">
        <title>Draft genome sequence of Muricauda sp. 176CP4-71.</title>
        <authorList>
            <person name="Park J.-S."/>
        </authorList>
    </citation>
    <scope>NUCLEOTIDE SEQUENCE [LARGE SCALE GENOMIC DNA]</scope>
    <source>
        <strain evidence="8 9">176CP4-71</strain>
    </source>
</reference>
<dbReference type="Proteomes" id="UP000291981">
    <property type="component" value="Unassembled WGS sequence"/>
</dbReference>
<dbReference type="PROSITE" id="PS50109">
    <property type="entry name" value="HIS_KIN"/>
    <property type="match status" value="1"/>
</dbReference>
<evidence type="ECO:0000256" key="2">
    <source>
        <dbReference type="ARBA" id="ARBA00012438"/>
    </source>
</evidence>
<feature type="domain" description="Histidine kinase" evidence="7">
    <location>
        <begin position="595"/>
        <end position="680"/>
    </location>
</feature>
<evidence type="ECO:0000259" key="7">
    <source>
        <dbReference type="PROSITE" id="PS50109"/>
    </source>
</evidence>
<organism evidence="8 9">
    <name type="scientific">Flagellimonas allohymeniacidonis</name>
    <dbReference type="NCBI Taxonomy" id="2517819"/>
    <lineage>
        <taxon>Bacteria</taxon>
        <taxon>Pseudomonadati</taxon>
        <taxon>Bacteroidota</taxon>
        <taxon>Flavobacteriia</taxon>
        <taxon>Flavobacteriales</taxon>
        <taxon>Flavobacteriaceae</taxon>
        <taxon>Flagellimonas</taxon>
    </lineage>
</organism>
<dbReference type="SMART" id="SM00387">
    <property type="entry name" value="HATPase_c"/>
    <property type="match status" value="1"/>
</dbReference>
<comment type="caution">
    <text evidence="8">The sequence shown here is derived from an EMBL/GenBank/DDBJ whole genome shotgun (WGS) entry which is preliminary data.</text>
</comment>
<dbReference type="InterPro" id="IPR005467">
    <property type="entry name" value="His_kinase_dom"/>
</dbReference>
<keyword evidence="6" id="KW-0472">Membrane</keyword>
<accession>A0A4Q8QKJ8</accession>
<keyword evidence="6" id="KW-1133">Transmembrane helix</keyword>
<keyword evidence="3" id="KW-0808">Transferase</keyword>
<dbReference type="CDD" id="cd16917">
    <property type="entry name" value="HATPase_UhpB-NarQ-NarX-like"/>
    <property type="match status" value="1"/>
</dbReference>
<dbReference type="RefSeq" id="WP_130610185.1">
    <property type="nucleotide sequence ID" value="NZ_SGIU01000001.1"/>
</dbReference>
<dbReference type="InterPro" id="IPR004358">
    <property type="entry name" value="Sig_transdc_His_kin-like_C"/>
</dbReference>
<dbReference type="AlphaFoldDB" id="A0A4Q8QKJ8"/>
<sequence>MKKILNILVLILLCSCNKGQTEVQAPTNPAITQALEQLRIARDSTALSSEQRKEYLNKGLVLLNQFEKDSNYLTNLSQVSLISSRLKDSSLFRQVNLKVQELSNDRNAFRTLGESHWDLGTFLRNNDKKDSAYYHYRAAYNSFSKLPVDSTSQSLKARMLYGMARLQDDFKDYLGAEVNMVKAIKIFDDLGDKRRLYNSYNQLGIISNGQKNRDKALEYYMKAGALIAKLNVPNINRYRWQNQNNIAHVLVKKEKYNQAIVSYKKLLAEETLFRSRPSLYSKALVSQTFAQSKTGVTGQQLNRQYERAIHINDSIGDLDDQGRAKQFYGELLITQGDTLKGLNYIKEARQIAEEMSNNDRSLEVLRSLTNLDKDNAVAYSTAYFDLSEQIKEEERTERDKFARIRLETDEVIEENVILTRQKQIYGGIAIGLLLLGVALFTIISQRISNNRLKFQQKQQESNQEIYNLMLSQQGKFEEGKKLEQKRISEELHDGILGEMLGIRLVLSGLNEKDDESSVEHRGQLIERLRGVEEEIRTISHELSDSSYQKIFNFIVSLEEMIQNIETSSGIGCSFTYDPHLEWDELEGDLKINAYRIVQEALQNSVKHSQSENALVNFEVEENKLKLSISDDGIGFDINKGKRGIGLRNIISRVKKVNGTLNIDSKKGKGTTLVITFPIAYTKRSEPQETAGSSETIKA</sequence>
<keyword evidence="6" id="KW-0812">Transmembrane</keyword>
<dbReference type="InterPro" id="IPR036890">
    <property type="entry name" value="HATPase_C_sf"/>
</dbReference>
<dbReference type="InterPro" id="IPR003594">
    <property type="entry name" value="HATPase_dom"/>
</dbReference>
<dbReference type="InterPro" id="IPR050482">
    <property type="entry name" value="Sensor_HK_TwoCompSys"/>
</dbReference>
<name>A0A4Q8QKJ8_9FLAO</name>
<dbReference type="InterPro" id="IPR019734">
    <property type="entry name" value="TPR_rpt"/>
</dbReference>
<dbReference type="Gene3D" id="3.30.565.10">
    <property type="entry name" value="Histidine kinase-like ATPase, C-terminal domain"/>
    <property type="match status" value="1"/>
</dbReference>
<evidence type="ECO:0000256" key="3">
    <source>
        <dbReference type="ARBA" id="ARBA00022679"/>
    </source>
</evidence>
<evidence type="ECO:0000313" key="9">
    <source>
        <dbReference type="Proteomes" id="UP000291981"/>
    </source>
</evidence>
<evidence type="ECO:0000256" key="5">
    <source>
        <dbReference type="ARBA" id="ARBA00023012"/>
    </source>
</evidence>
<dbReference type="OrthoDB" id="977000at2"/>
<dbReference type="EC" id="2.7.13.3" evidence="2"/>
<protein>
    <recommendedName>
        <fullName evidence="2">histidine kinase</fullName>
        <ecNumber evidence="2">2.7.13.3</ecNumber>
    </recommendedName>
</protein>
<dbReference type="GO" id="GO:0004673">
    <property type="term" value="F:protein histidine kinase activity"/>
    <property type="evidence" value="ECO:0007669"/>
    <property type="project" value="UniProtKB-EC"/>
</dbReference>
<dbReference type="Pfam" id="PF02518">
    <property type="entry name" value="HATPase_c"/>
    <property type="match status" value="1"/>
</dbReference>
<dbReference type="InterPro" id="IPR011990">
    <property type="entry name" value="TPR-like_helical_dom_sf"/>
</dbReference>
<keyword evidence="4 8" id="KW-0418">Kinase</keyword>
<dbReference type="PRINTS" id="PR00344">
    <property type="entry name" value="BCTRLSENSOR"/>
</dbReference>
<evidence type="ECO:0000256" key="1">
    <source>
        <dbReference type="ARBA" id="ARBA00000085"/>
    </source>
</evidence>
<dbReference type="PANTHER" id="PTHR24421:SF10">
    <property type="entry name" value="NITRATE_NITRITE SENSOR PROTEIN NARQ"/>
    <property type="match status" value="1"/>
</dbReference>
<comment type="catalytic activity">
    <reaction evidence="1">
        <text>ATP + protein L-histidine = ADP + protein N-phospho-L-histidine.</text>
        <dbReference type="EC" id="2.7.13.3"/>
    </reaction>
</comment>
<feature type="transmembrane region" description="Helical" evidence="6">
    <location>
        <begin position="424"/>
        <end position="443"/>
    </location>
</feature>
<dbReference type="SUPFAM" id="SSF55874">
    <property type="entry name" value="ATPase domain of HSP90 chaperone/DNA topoisomerase II/histidine kinase"/>
    <property type="match status" value="1"/>
</dbReference>
<dbReference type="SMART" id="SM00028">
    <property type="entry name" value="TPR"/>
    <property type="match status" value="4"/>
</dbReference>
<dbReference type="SUPFAM" id="SSF48452">
    <property type="entry name" value="TPR-like"/>
    <property type="match status" value="1"/>
</dbReference>
<dbReference type="PROSITE" id="PS51257">
    <property type="entry name" value="PROKAR_LIPOPROTEIN"/>
    <property type="match status" value="1"/>
</dbReference>
<keyword evidence="9" id="KW-1185">Reference proteome</keyword>
<gene>
    <name evidence="8" type="ORF">EW142_04390</name>
</gene>